<accession>A0A0C3QK52</accession>
<reference evidence="10" key="2">
    <citation type="submission" date="2015-01" db="EMBL/GenBank/DDBJ databases">
        <title>Evolutionary Origins and Diversification of the Mycorrhizal Mutualists.</title>
        <authorList>
            <consortium name="DOE Joint Genome Institute"/>
            <consortium name="Mycorrhizal Genomics Consortium"/>
            <person name="Kohler A."/>
            <person name="Kuo A."/>
            <person name="Nagy L.G."/>
            <person name="Floudas D."/>
            <person name="Copeland A."/>
            <person name="Barry K.W."/>
            <person name="Cichocki N."/>
            <person name="Veneault-Fourrey C."/>
            <person name="LaButti K."/>
            <person name="Lindquist E.A."/>
            <person name="Lipzen A."/>
            <person name="Lundell T."/>
            <person name="Morin E."/>
            <person name="Murat C."/>
            <person name="Riley R."/>
            <person name="Ohm R."/>
            <person name="Sun H."/>
            <person name="Tunlid A."/>
            <person name="Henrissat B."/>
            <person name="Grigoriev I.V."/>
            <person name="Hibbett D.S."/>
            <person name="Martin F."/>
        </authorList>
    </citation>
    <scope>NUCLEOTIDE SEQUENCE [LARGE SCALE GENOMIC DNA]</scope>
    <source>
        <strain evidence="10">MUT 4182</strain>
    </source>
</reference>
<dbReference type="AlphaFoldDB" id="A0A0C3QK52"/>
<sequence>MANTTSESKRIRYNDGKKTALMLVDIQYDFLPGGALAVTDGDKILPVVYDLLDRFDWDLVVASADDHPKGHVSFASTHNKDCFAQTSIPEPRSKTGATLVQDLWPDHCVQGTSGGDFESGVQSRLDASPSKVAVIRKGSHQDIDSYSAFADNAYLVFTDLPKVLYSNGIERLVVVGLATDFCVRATAIDSRKFNFETVVIRDGIRGVFADREEAVLSELSSWGAQVQTLGEYENEAS</sequence>
<dbReference type="Proteomes" id="UP000054248">
    <property type="component" value="Unassembled WGS sequence"/>
</dbReference>
<feature type="domain" description="Isochorismatase-like" evidence="8">
    <location>
        <begin position="19"/>
        <end position="229"/>
    </location>
</feature>
<dbReference type="EMBL" id="KN822952">
    <property type="protein sequence ID" value="KIO32810.1"/>
    <property type="molecule type" value="Genomic_DNA"/>
</dbReference>
<evidence type="ECO:0000256" key="4">
    <source>
        <dbReference type="ARBA" id="ARBA00022801"/>
    </source>
</evidence>
<dbReference type="GO" id="GO:0008936">
    <property type="term" value="F:nicotinamidase activity"/>
    <property type="evidence" value="ECO:0007669"/>
    <property type="project" value="UniProtKB-EC"/>
</dbReference>
<evidence type="ECO:0000256" key="3">
    <source>
        <dbReference type="ARBA" id="ARBA00022723"/>
    </source>
</evidence>
<dbReference type="InterPro" id="IPR036380">
    <property type="entry name" value="Isochorismatase-like_sf"/>
</dbReference>
<name>A0A0C3QK52_9AGAM</name>
<dbReference type="GO" id="GO:0019363">
    <property type="term" value="P:pyridine nucleotide biosynthetic process"/>
    <property type="evidence" value="ECO:0007669"/>
    <property type="project" value="UniProtKB-KW"/>
</dbReference>
<evidence type="ECO:0000256" key="1">
    <source>
        <dbReference type="ARBA" id="ARBA00006336"/>
    </source>
</evidence>
<proteinExistence type="inferred from homology"/>
<evidence type="ECO:0000259" key="8">
    <source>
        <dbReference type="Pfam" id="PF00857"/>
    </source>
</evidence>
<comment type="pathway">
    <text evidence="5">Cofactor biosynthesis; nicotinate biosynthesis; nicotinate from nicotinamide: step 1/1.</text>
</comment>
<gene>
    <name evidence="9" type="ORF">M407DRAFT_241266</name>
</gene>
<keyword evidence="4" id="KW-0378">Hydrolase</keyword>
<dbReference type="OrthoDB" id="1739143at2759"/>
<evidence type="ECO:0000256" key="2">
    <source>
        <dbReference type="ARBA" id="ARBA00022642"/>
    </source>
</evidence>
<dbReference type="SUPFAM" id="SSF52499">
    <property type="entry name" value="Isochorismatase-like hydrolases"/>
    <property type="match status" value="1"/>
</dbReference>
<dbReference type="STRING" id="1051891.A0A0C3QK52"/>
<dbReference type="InterPro" id="IPR052347">
    <property type="entry name" value="Isochorismatase_Nicotinamidase"/>
</dbReference>
<keyword evidence="3" id="KW-0479">Metal-binding</keyword>
<dbReference type="Gene3D" id="3.40.50.850">
    <property type="entry name" value="Isochorismatase-like"/>
    <property type="match status" value="1"/>
</dbReference>
<protein>
    <recommendedName>
        <fullName evidence="6">nicotinamidase</fullName>
        <ecNumber evidence="6">3.5.1.19</ecNumber>
    </recommendedName>
    <alternativeName>
        <fullName evidence="7">Nicotinamide deamidase</fullName>
    </alternativeName>
</protein>
<evidence type="ECO:0000313" key="9">
    <source>
        <dbReference type="EMBL" id="KIO32810.1"/>
    </source>
</evidence>
<dbReference type="HOGENOM" id="CLU_068979_13_0_1"/>
<evidence type="ECO:0000256" key="7">
    <source>
        <dbReference type="ARBA" id="ARBA00043224"/>
    </source>
</evidence>
<dbReference type="CDD" id="cd01011">
    <property type="entry name" value="nicotinamidase"/>
    <property type="match status" value="1"/>
</dbReference>
<evidence type="ECO:0000256" key="6">
    <source>
        <dbReference type="ARBA" id="ARBA00039017"/>
    </source>
</evidence>
<evidence type="ECO:0000256" key="5">
    <source>
        <dbReference type="ARBA" id="ARBA00037900"/>
    </source>
</evidence>
<dbReference type="EC" id="3.5.1.19" evidence="6"/>
<dbReference type="GO" id="GO:0046872">
    <property type="term" value="F:metal ion binding"/>
    <property type="evidence" value="ECO:0007669"/>
    <property type="project" value="UniProtKB-KW"/>
</dbReference>
<dbReference type="InterPro" id="IPR000868">
    <property type="entry name" value="Isochorismatase-like_dom"/>
</dbReference>
<organism evidence="9 10">
    <name type="scientific">Tulasnella calospora MUT 4182</name>
    <dbReference type="NCBI Taxonomy" id="1051891"/>
    <lineage>
        <taxon>Eukaryota</taxon>
        <taxon>Fungi</taxon>
        <taxon>Dikarya</taxon>
        <taxon>Basidiomycota</taxon>
        <taxon>Agaricomycotina</taxon>
        <taxon>Agaricomycetes</taxon>
        <taxon>Cantharellales</taxon>
        <taxon>Tulasnellaceae</taxon>
        <taxon>Tulasnella</taxon>
    </lineage>
</organism>
<reference evidence="9 10" key="1">
    <citation type="submission" date="2014-04" db="EMBL/GenBank/DDBJ databases">
        <authorList>
            <consortium name="DOE Joint Genome Institute"/>
            <person name="Kuo A."/>
            <person name="Girlanda M."/>
            <person name="Perotto S."/>
            <person name="Kohler A."/>
            <person name="Nagy L.G."/>
            <person name="Floudas D."/>
            <person name="Copeland A."/>
            <person name="Barry K.W."/>
            <person name="Cichocki N."/>
            <person name="Veneault-Fourrey C."/>
            <person name="LaButti K."/>
            <person name="Lindquist E.A."/>
            <person name="Lipzen A."/>
            <person name="Lundell T."/>
            <person name="Morin E."/>
            <person name="Murat C."/>
            <person name="Sun H."/>
            <person name="Tunlid A."/>
            <person name="Henrissat B."/>
            <person name="Grigoriev I.V."/>
            <person name="Hibbett D.S."/>
            <person name="Martin F."/>
            <person name="Nordberg H.P."/>
            <person name="Cantor M.N."/>
            <person name="Hua S.X."/>
        </authorList>
    </citation>
    <scope>NUCLEOTIDE SEQUENCE [LARGE SCALE GENOMIC DNA]</scope>
    <source>
        <strain evidence="9 10">MUT 4182</strain>
    </source>
</reference>
<keyword evidence="2" id="KW-0662">Pyridine nucleotide biosynthesis</keyword>
<comment type="similarity">
    <text evidence="1">Belongs to the isochorismatase family.</text>
</comment>
<keyword evidence="10" id="KW-1185">Reference proteome</keyword>
<evidence type="ECO:0000313" key="10">
    <source>
        <dbReference type="Proteomes" id="UP000054248"/>
    </source>
</evidence>
<dbReference type="PANTHER" id="PTHR11080:SF2">
    <property type="entry name" value="LD05707P"/>
    <property type="match status" value="1"/>
</dbReference>
<dbReference type="Pfam" id="PF00857">
    <property type="entry name" value="Isochorismatase"/>
    <property type="match status" value="1"/>
</dbReference>
<dbReference type="PANTHER" id="PTHR11080">
    <property type="entry name" value="PYRAZINAMIDASE/NICOTINAMIDASE"/>
    <property type="match status" value="1"/>
</dbReference>